<evidence type="ECO:0000313" key="4">
    <source>
        <dbReference type="Proteomes" id="UP001521785"/>
    </source>
</evidence>
<sequence length="494" mass="53308">MFLGLSFVPAALWSGALTPIVAEKMVSRTINIPTFISSNYSEVDMFKARNNTAAQRIDGYGTSPVWITSDGLFTFDLSLSSVSGTFQGLASASSNASHTDGIRPKFDSSGYRFDGRSYGAGASAGLIKIPDASVPAWYKYYEVGLKTKTTCLRNQSAAFSIGYAESDDGKFRHEFTSSGTFANGVGVPGHYPMLAPQRQDIFIWAVGHAAPDNPAANKTLVSLAVDTNTTEDVWDFHQFDRVQCELTFEATNFSVMVNATSKIAKVTENGPVPTPEWANVVLKHLDDPFSRYSGNDRIVFGSQLGHSIVLNINQLRMLPEFKDDKGDKTLFQGLKDYIESLFDNGVGMLSATRLIGANQTVEVPAFVGLPAVTYGKPAFVYALLGINCLILLIFLIEATRTHFWAGMAKLQLSDVGDVIAAASRGGDALAAKANGRTKSGVGEIMVHLVMSGDENREAIMLPENVGSIRDDGSNRGSSDTIRLVSVPARAYRDA</sequence>
<evidence type="ECO:0000313" key="3">
    <source>
        <dbReference type="EMBL" id="KAL1608389.1"/>
    </source>
</evidence>
<dbReference type="Proteomes" id="UP001521785">
    <property type="component" value="Unassembled WGS sequence"/>
</dbReference>
<organism evidence="3 4">
    <name type="scientific">Paraconiothyrium brasiliense</name>
    <dbReference type="NCBI Taxonomy" id="300254"/>
    <lineage>
        <taxon>Eukaryota</taxon>
        <taxon>Fungi</taxon>
        <taxon>Dikarya</taxon>
        <taxon>Ascomycota</taxon>
        <taxon>Pezizomycotina</taxon>
        <taxon>Dothideomycetes</taxon>
        <taxon>Pleosporomycetidae</taxon>
        <taxon>Pleosporales</taxon>
        <taxon>Massarineae</taxon>
        <taxon>Didymosphaeriaceae</taxon>
        <taxon>Paraconiothyrium</taxon>
    </lineage>
</organism>
<reference evidence="3 4" key="1">
    <citation type="submission" date="2024-02" db="EMBL/GenBank/DDBJ databases">
        <title>De novo assembly and annotation of 12 fungi associated with fruit tree decline syndrome in Ontario, Canada.</title>
        <authorList>
            <person name="Sulman M."/>
            <person name="Ellouze W."/>
            <person name="Ilyukhin E."/>
        </authorList>
    </citation>
    <scope>NUCLEOTIDE SEQUENCE [LARGE SCALE GENOMIC DNA]</scope>
    <source>
        <strain evidence="3 4">M42-189</strain>
    </source>
</reference>
<dbReference type="EMBL" id="JAKJXO020000003">
    <property type="protein sequence ID" value="KAL1608389.1"/>
    <property type="molecule type" value="Genomic_DNA"/>
</dbReference>
<gene>
    <name evidence="3" type="ORF">SLS60_003330</name>
</gene>
<accession>A0ABR3RVD7</accession>
<keyword evidence="1" id="KW-1133">Transmembrane helix</keyword>
<evidence type="ECO:0000256" key="2">
    <source>
        <dbReference type="SAM" id="SignalP"/>
    </source>
</evidence>
<proteinExistence type="predicted"/>
<keyword evidence="2" id="KW-0732">Signal</keyword>
<feature type="chain" id="PRO_5047130417" evidence="2">
    <location>
        <begin position="23"/>
        <end position="494"/>
    </location>
</feature>
<keyword evidence="1" id="KW-0812">Transmembrane</keyword>
<feature type="transmembrane region" description="Helical" evidence="1">
    <location>
        <begin position="378"/>
        <end position="396"/>
    </location>
</feature>
<protein>
    <submittedName>
        <fullName evidence="3">Uncharacterized protein</fullName>
    </submittedName>
</protein>
<name>A0ABR3RVD7_9PLEO</name>
<evidence type="ECO:0000256" key="1">
    <source>
        <dbReference type="SAM" id="Phobius"/>
    </source>
</evidence>
<comment type="caution">
    <text evidence="3">The sequence shown here is derived from an EMBL/GenBank/DDBJ whole genome shotgun (WGS) entry which is preliminary data.</text>
</comment>
<feature type="signal peptide" evidence="2">
    <location>
        <begin position="1"/>
        <end position="22"/>
    </location>
</feature>
<keyword evidence="1" id="KW-0472">Membrane</keyword>
<keyword evidence="4" id="KW-1185">Reference proteome</keyword>